<keyword evidence="10" id="KW-1185">Reference proteome</keyword>
<evidence type="ECO:0000256" key="3">
    <source>
        <dbReference type="ARBA" id="ARBA00022692"/>
    </source>
</evidence>
<feature type="transmembrane region" description="Helical" evidence="8">
    <location>
        <begin position="115"/>
        <end position="131"/>
    </location>
</feature>
<dbReference type="PANTHER" id="PTHR13505">
    <property type="entry name" value="TRANSMEMBRANE PROTEIN 208"/>
    <property type="match status" value="1"/>
</dbReference>
<feature type="transmembrane region" description="Helical" evidence="8">
    <location>
        <begin position="20"/>
        <end position="38"/>
    </location>
</feature>
<comment type="similarity">
    <text evidence="2">Belongs to the TMEM208 family.</text>
</comment>
<gene>
    <name evidence="9" type="ORF">BN860_00826g</name>
</gene>
<dbReference type="GO" id="GO:0005773">
    <property type="term" value="C:vacuole"/>
    <property type="evidence" value="ECO:0007669"/>
    <property type="project" value="GOC"/>
</dbReference>
<dbReference type="Pfam" id="PF05620">
    <property type="entry name" value="TMEM208_SND2"/>
    <property type="match status" value="1"/>
</dbReference>
<dbReference type="Proteomes" id="UP000019375">
    <property type="component" value="Unassembled WGS sequence"/>
</dbReference>
<evidence type="ECO:0000256" key="8">
    <source>
        <dbReference type="SAM" id="Phobius"/>
    </source>
</evidence>
<feature type="transmembrane region" description="Helical" evidence="8">
    <location>
        <begin position="44"/>
        <end position="62"/>
    </location>
</feature>
<accession>A0A8J2TBL6</accession>
<dbReference type="GO" id="GO:0005789">
    <property type="term" value="C:endoplasmic reticulum membrane"/>
    <property type="evidence" value="ECO:0007669"/>
    <property type="project" value="UniProtKB-SubCell"/>
</dbReference>
<dbReference type="OrthoDB" id="10012212at2759"/>
<evidence type="ECO:0000256" key="1">
    <source>
        <dbReference type="ARBA" id="ARBA00004477"/>
    </source>
</evidence>
<keyword evidence="3 8" id="KW-0812">Transmembrane</keyword>
<keyword evidence="6 8" id="KW-0472">Membrane</keyword>
<name>A0A8J2TBL6_ZYGB2</name>
<evidence type="ECO:0000256" key="6">
    <source>
        <dbReference type="ARBA" id="ARBA00023136"/>
    </source>
</evidence>
<keyword evidence="5 8" id="KW-1133">Transmembrane helix</keyword>
<dbReference type="GO" id="GO:0006624">
    <property type="term" value="P:vacuolar protein processing"/>
    <property type="evidence" value="ECO:0007669"/>
    <property type="project" value="TreeGrafter"/>
</dbReference>
<evidence type="ECO:0000256" key="2">
    <source>
        <dbReference type="ARBA" id="ARBA00009950"/>
    </source>
</evidence>
<protein>
    <submittedName>
        <fullName evidence="9">ZYBA0S15-00826g1_1</fullName>
    </submittedName>
</protein>
<evidence type="ECO:0000256" key="5">
    <source>
        <dbReference type="ARBA" id="ARBA00022989"/>
    </source>
</evidence>
<organism evidence="9 10">
    <name type="scientific">Zygosaccharomyces bailii (strain CLIB 213 / ATCC 58445 / CBS 680 / BCRC 21525 / NBRC 1098 / NCYC 1416 / NRRL Y-2227)</name>
    <dbReference type="NCBI Taxonomy" id="1333698"/>
    <lineage>
        <taxon>Eukaryota</taxon>
        <taxon>Fungi</taxon>
        <taxon>Dikarya</taxon>
        <taxon>Ascomycota</taxon>
        <taxon>Saccharomycotina</taxon>
        <taxon>Saccharomycetes</taxon>
        <taxon>Saccharomycetales</taxon>
        <taxon>Saccharomycetaceae</taxon>
        <taxon>Zygosaccharomyces</taxon>
    </lineage>
</organism>
<dbReference type="PANTHER" id="PTHR13505:SF7">
    <property type="entry name" value="TRANSMEMBRANE PROTEIN 208"/>
    <property type="match status" value="1"/>
</dbReference>
<dbReference type="EMBL" id="HG316468">
    <property type="protein sequence ID" value="CDF91886.1"/>
    <property type="molecule type" value="Genomic_DNA"/>
</dbReference>
<dbReference type="AlphaFoldDB" id="A0A8J2TBL6"/>
<evidence type="ECO:0000313" key="10">
    <source>
        <dbReference type="Proteomes" id="UP000019375"/>
    </source>
</evidence>
<feature type="region of interest" description="Disordered" evidence="7">
    <location>
        <begin position="142"/>
        <end position="173"/>
    </location>
</feature>
<dbReference type="InterPro" id="IPR008506">
    <property type="entry name" value="SND2/TMEM208"/>
</dbReference>
<proteinExistence type="inferred from homology"/>
<feature type="compositionally biased region" description="Basic and acidic residues" evidence="7">
    <location>
        <begin position="163"/>
        <end position="173"/>
    </location>
</feature>
<sequence length="173" mass="19592">MAGKASKKQAQSNLAVLRNLYIATAPVVALAVLRQWFAHRGIGSWLWFVMLHLPLGGCAYILDKSGRPRYDASHKLLREGMDLSQSGGLTEYMFDVIYLSLFGDVGKILFNTTKFWYTLLLVPLYACWKIYGMMPTMRPGSTKDRAKSEAAPAQSKRQAKLAKRQDRVQVKYR</sequence>
<evidence type="ECO:0000256" key="4">
    <source>
        <dbReference type="ARBA" id="ARBA00022824"/>
    </source>
</evidence>
<comment type="subcellular location">
    <subcellularLocation>
        <location evidence="1">Endoplasmic reticulum membrane</location>
        <topology evidence="1">Multi-pass membrane protein</topology>
    </subcellularLocation>
</comment>
<evidence type="ECO:0000313" key="9">
    <source>
        <dbReference type="EMBL" id="CDF91886.1"/>
    </source>
</evidence>
<evidence type="ECO:0000256" key="7">
    <source>
        <dbReference type="SAM" id="MobiDB-lite"/>
    </source>
</evidence>
<reference evidence="10" key="1">
    <citation type="journal article" date="2013" name="Genome Announc.">
        <title>Genome sequence of the food spoilage yeast Zygosaccharomyces bailii CLIB 213(T).</title>
        <authorList>
            <person name="Galeote V."/>
            <person name="Bigey F."/>
            <person name="Devillers H."/>
            <person name="Neuveglise C."/>
            <person name="Dequin S."/>
        </authorList>
    </citation>
    <scope>NUCLEOTIDE SEQUENCE [LARGE SCALE GENOMIC DNA]</scope>
    <source>
        <strain evidence="10">CLIB 213 / ATCC 58445 / CBS 680 / CCRC 21525 / NBRC 1098 / NCYC 1416 / NRRL Y-2227</strain>
    </source>
</reference>
<keyword evidence="4" id="KW-0256">Endoplasmic reticulum</keyword>